<dbReference type="Gramene" id="mRNA:HanXRQr2_Chr14g0669111">
    <property type="protein sequence ID" value="CDS:HanXRQr2_Chr14g0669111.1"/>
    <property type="gene ID" value="HanXRQr2_Chr14g0669111"/>
</dbReference>
<organism evidence="2 3">
    <name type="scientific">Helianthus annuus</name>
    <name type="common">Common sunflower</name>
    <dbReference type="NCBI Taxonomy" id="4232"/>
    <lineage>
        <taxon>Eukaryota</taxon>
        <taxon>Viridiplantae</taxon>
        <taxon>Streptophyta</taxon>
        <taxon>Embryophyta</taxon>
        <taxon>Tracheophyta</taxon>
        <taxon>Spermatophyta</taxon>
        <taxon>Magnoliopsida</taxon>
        <taxon>eudicotyledons</taxon>
        <taxon>Gunneridae</taxon>
        <taxon>Pentapetalae</taxon>
        <taxon>asterids</taxon>
        <taxon>campanulids</taxon>
        <taxon>Asterales</taxon>
        <taxon>Asteraceae</taxon>
        <taxon>Asteroideae</taxon>
        <taxon>Heliantheae alliance</taxon>
        <taxon>Heliantheae</taxon>
        <taxon>Helianthus</taxon>
    </lineage>
</organism>
<reference evidence="1" key="3">
    <citation type="submission" date="2020-06" db="EMBL/GenBank/DDBJ databases">
        <title>Helianthus annuus Genome sequencing and assembly Release 2.</title>
        <authorList>
            <person name="Gouzy J."/>
            <person name="Langlade N."/>
            <person name="Munos S."/>
        </authorList>
    </citation>
    <scope>NUCLEOTIDE SEQUENCE</scope>
    <source>
        <tissue evidence="1">Leaves</tissue>
    </source>
</reference>
<keyword evidence="3" id="KW-1185">Reference proteome</keyword>
<dbReference type="Proteomes" id="UP000215914">
    <property type="component" value="Chromosome 14"/>
</dbReference>
<dbReference type="InParanoid" id="A0A251SN28"/>
<name>A0A251SN28_HELAN</name>
<evidence type="ECO:0000313" key="3">
    <source>
        <dbReference type="Proteomes" id="UP000215914"/>
    </source>
</evidence>
<accession>A0A251SN28</accession>
<protein>
    <submittedName>
        <fullName evidence="2">Uncharacterized protein</fullName>
    </submittedName>
</protein>
<dbReference type="AlphaFoldDB" id="A0A251SN28"/>
<reference evidence="1 3" key="1">
    <citation type="journal article" date="2017" name="Nature">
        <title>The sunflower genome provides insights into oil metabolism, flowering and Asterid evolution.</title>
        <authorList>
            <person name="Badouin H."/>
            <person name="Gouzy J."/>
            <person name="Grassa C.J."/>
            <person name="Murat F."/>
            <person name="Staton S.E."/>
            <person name="Cottret L."/>
            <person name="Lelandais-Briere C."/>
            <person name="Owens G.L."/>
            <person name="Carrere S."/>
            <person name="Mayjonade B."/>
            <person name="Legrand L."/>
            <person name="Gill N."/>
            <person name="Kane N.C."/>
            <person name="Bowers J.E."/>
            <person name="Hubner S."/>
            <person name="Bellec A."/>
            <person name="Berard A."/>
            <person name="Berges H."/>
            <person name="Blanchet N."/>
            <person name="Boniface M.C."/>
            <person name="Brunel D."/>
            <person name="Catrice O."/>
            <person name="Chaidir N."/>
            <person name="Claudel C."/>
            <person name="Donnadieu C."/>
            <person name="Faraut T."/>
            <person name="Fievet G."/>
            <person name="Helmstetter N."/>
            <person name="King M."/>
            <person name="Knapp S.J."/>
            <person name="Lai Z."/>
            <person name="Le Paslier M.C."/>
            <person name="Lippi Y."/>
            <person name="Lorenzon L."/>
            <person name="Mandel J.R."/>
            <person name="Marage G."/>
            <person name="Marchand G."/>
            <person name="Marquand E."/>
            <person name="Bret-Mestries E."/>
            <person name="Morien E."/>
            <person name="Nambeesan S."/>
            <person name="Nguyen T."/>
            <person name="Pegot-Espagnet P."/>
            <person name="Pouilly N."/>
            <person name="Raftis F."/>
            <person name="Sallet E."/>
            <person name="Schiex T."/>
            <person name="Thomas J."/>
            <person name="Vandecasteele C."/>
            <person name="Vares D."/>
            <person name="Vear F."/>
            <person name="Vautrin S."/>
            <person name="Crespi M."/>
            <person name="Mangin B."/>
            <person name="Burke J.M."/>
            <person name="Salse J."/>
            <person name="Munos S."/>
            <person name="Vincourt P."/>
            <person name="Rieseberg L.H."/>
            <person name="Langlade N.B."/>
        </authorList>
    </citation>
    <scope>NUCLEOTIDE SEQUENCE [LARGE SCALE GENOMIC DNA]</scope>
    <source>
        <strain evidence="3">cv. SF193</strain>
        <tissue evidence="1">Leaves</tissue>
    </source>
</reference>
<proteinExistence type="predicted"/>
<sequence>MHGRTCCGSCRVSSVSVLISRRFILFLLVNLPGSRFIPAVKRSRTDYLLITMMLLETSTDFTRAFPVGWDRSESSVVKARTLRPDSSIQHTDNDIMVC</sequence>
<evidence type="ECO:0000313" key="2">
    <source>
        <dbReference type="EMBL" id="OTF99922.1"/>
    </source>
</evidence>
<reference evidence="2" key="2">
    <citation type="submission" date="2017-02" db="EMBL/GenBank/DDBJ databases">
        <title>Sunflower complete genome.</title>
        <authorList>
            <person name="Langlade N."/>
            <person name="Munos S."/>
        </authorList>
    </citation>
    <scope>NUCLEOTIDE SEQUENCE [LARGE SCALE GENOMIC DNA]</scope>
    <source>
        <tissue evidence="2">Leaves</tissue>
    </source>
</reference>
<dbReference type="EMBL" id="MNCJ02000329">
    <property type="protein sequence ID" value="KAF5771305.1"/>
    <property type="molecule type" value="Genomic_DNA"/>
</dbReference>
<dbReference type="EMBL" id="CM007903">
    <property type="protein sequence ID" value="OTF99922.1"/>
    <property type="molecule type" value="Genomic_DNA"/>
</dbReference>
<gene>
    <name evidence="2" type="ORF">HannXRQ_Chr14g0461881</name>
    <name evidence="1" type="ORF">HanXRQr2_Chr14g0669111</name>
</gene>
<evidence type="ECO:0000313" key="1">
    <source>
        <dbReference type="EMBL" id="KAF5771305.1"/>
    </source>
</evidence>